<gene>
    <name evidence="1" type="ORF">PACLA_8A051164</name>
</gene>
<reference evidence="1" key="1">
    <citation type="submission" date="2020-04" db="EMBL/GenBank/DDBJ databases">
        <authorList>
            <person name="Alioto T."/>
            <person name="Alioto T."/>
            <person name="Gomez Garrido J."/>
        </authorList>
    </citation>
    <scope>NUCLEOTIDE SEQUENCE</scope>
    <source>
        <strain evidence="1">A484AB</strain>
    </source>
</reference>
<accession>A0A7D9LEP1</accession>
<dbReference type="Gene3D" id="3.10.10.10">
    <property type="entry name" value="HIV Type 1 Reverse Transcriptase, subunit A, domain 1"/>
    <property type="match status" value="1"/>
</dbReference>
<dbReference type="AlphaFoldDB" id="A0A7D9LEP1"/>
<dbReference type="CDD" id="cd01647">
    <property type="entry name" value="RT_LTR"/>
    <property type="match status" value="1"/>
</dbReference>
<dbReference type="EMBL" id="CACRXK020019121">
    <property type="protein sequence ID" value="CAB4033298.1"/>
    <property type="molecule type" value="Genomic_DNA"/>
</dbReference>
<dbReference type="Proteomes" id="UP001152795">
    <property type="component" value="Unassembled WGS sequence"/>
</dbReference>
<dbReference type="InterPro" id="IPR053134">
    <property type="entry name" value="RNA-dir_DNA_polymerase"/>
</dbReference>
<dbReference type="SUPFAM" id="SSF56672">
    <property type="entry name" value="DNA/RNA polymerases"/>
    <property type="match status" value="1"/>
</dbReference>
<dbReference type="InterPro" id="IPR043502">
    <property type="entry name" value="DNA/RNA_pol_sf"/>
</dbReference>
<dbReference type="Gene3D" id="3.30.70.270">
    <property type="match status" value="1"/>
</dbReference>
<name>A0A7D9LEP1_PARCT</name>
<protein>
    <submittedName>
        <fullName evidence="1">Uncharacterized protein</fullName>
    </submittedName>
</protein>
<dbReference type="PANTHER" id="PTHR24559:SF435">
    <property type="entry name" value="RIBONUCLEASE H"/>
    <property type="match status" value="1"/>
</dbReference>
<evidence type="ECO:0000313" key="2">
    <source>
        <dbReference type="Proteomes" id="UP001152795"/>
    </source>
</evidence>
<evidence type="ECO:0000313" key="1">
    <source>
        <dbReference type="EMBL" id="CAB4033298.1"/>
    </source>
</evidence>
<comment type="caution">
    <text evidence="1">The sequence shown here is derived from an EMBL/GenBank/DDBJ whole genome shotgun (WGS) entry which is preliminary data.</text>
</comment>
<dbReference type="InterPro" id="IPR043128">
    <property type="entry name" value="Rev_trsase/Diguanyl_cyclase"/>
</dbReference>
<proteinExistence type="predicted"/>
<dbReference type="OrthoDB" id="5990438at2759"/>
<organism evidence="1 2">
    <name type="scientific">Paramuricea clavata</name>
    <name type="common">Red gorgonian</name>
    <name type="synonym">Violescent sea-whip</name>
    <dbReference type="NCBI Taxonomy" id="317549"/>
    <lineage>
        <taxon>Eukaryota</taxon>
        <taxon>Metazoa</taxon>
        <taxon>Cnidaria</taxon>
        <taxon>Anthozoa</taxon>
        <taxon>Octocorallia</taxon>
        <taxon>Malacalcyonacea</taxon>
        <taxon>Plexauridae</taxon>
        <taxon>Paramuricea</taxon>
    </lineage>
</organism>
<keyword evidence="2" id="KW-1185">Reference proteome</keyword>
<dbReference type="PANTHER" id="PTHR24559">
    <property type="entry name" value="TRANSPOSON TY3-I GAG-POL POLYPROTEIN"/>
    <property type="match status" value="1"/>
</dbReference>
<sequence>MAKGTRERDNTHDDQFLPEVDLSGLTERQRQVVTNMLKEECRSFARKDEDIGYIKDLELEINLTTNEPVQKNYVSVPRPLYPEVKQYIEDLLNNEFIRESKSAYSSPVVCIRKKDGTLRLCVDYRELNRKTVPDRHPIPRVQETLDSLGGNAWFSVLDQEGVSSRICETILPTVNSICDTLGVI</sequence>